<comment type="caution">
    <text evidence="2">The sequence shown here is derived from an EMBL/GenBank/DDBJ whole genome shotgun (WGS) entry which is preliminary data.</text>
</comment>
<name>A0A9X3IZV3_9BACT</name>
<proteinExistence type="predicted"/>
<protein>
    <submittedName>
        <fullName evidence="2">Uncharacterized protein</fullName>
    </submittedName>
</protein>
<feature type="compositionally biased region" description="Low complexity" evidence="1">
    <location>
        <begin position="109"/>
        <end position="121"/>
    </location>
</feature>
<gene>
    <name evidence="2" type="ORF">OV079_30990</name>
</gene>
<evidence type="ECO:0000313" key="2">
    <source>
        <dbReference type="EMBL" id="MCY1009911.1"/>
    </source>
</evidence>
<evidence type="ECO:0000313" key="3">
    <source>
        <dbReference type="Proteomes" id="UP001150924"/>
    </source>
</evidence>
<dbReference type="RefSeq" id="WP_267772653.1">
    <property type="nucleotide sequence ID" value="NZ_JAPNKE010000002.1"/>
</dbReference>
<dbReference type="Proteomes" id="UP001150924">
    <property type="component" value="Unassembled WGS sequence"/>
</dbReference>
<feature type="region of interest" description="Disordered" evidence="1">
    <location>
        <begin position="78"/>
        <end position="129"/>
    </location>
</feature>
<accession>A0A9X3IZV3</accession>
<organism evidence="2 3">
    <name type="scientific">Nannocystis pusilla</name>
    <dbReference type="NCBI Taxonomy" id="889268"/>
    <lineage>
        <taxon>Bacteria</taxon>
        <taxon>Pseudomonadati</taxon>
        <taxon>Myxococcota</taxon>
        <taxon>Polyangia</taxon>
        <taxon>Nannocystales</taxon>
        <taxon>Nannocystaceae</taxon>
        <taxon>Nannocystis</taxon>
    </lineage>
</organism>
<evidence type="ECO:0000256" key="1">
    <source>
        <dbReference type="SAM" id="MobiDB-lite"/>
    </source>
</evidence>
<dbReference type="EMBL" id="JAPNKE010000002">
    <property type="protein sequence ID" value="MCY1009911.1"/>
    <property type="molecule type" value="Genomic_DNA"/>
</dbReference>
<sequence length="129" mass="12815">MRAPTGTRSLTMSLRVPGSSACHLSLAPLPTTSTVRWCGSSPSARKIVLVAGSSPSPAPRSTTPLCCSRTVPWISYSPGASSTAPRSPSTPSGSAPSSSIACCRCSVLSPATGPTPSTVGTSGIGASPR</sequence>
<keyword evidence="3" id="KW-1185">Reference proteome</keyword>
<dbReference type="AlphaFoldDB" id="A0A9X3IZV3"/>
<feature type="compositionally biased region" description="Low complexity" evidence="1">
    <location>
        <begin position="78"/>
        <end position="99"/>
    </location>
</feature>
<reference evidence="2" key="1">
    <citation type="submission" date="2022-11" db="EMBL/GenBank/DDBJ databases">
        <title>Minimal conservation of predation-associated metabolite biosynthetic gene clusters underscores biosynthetic potential of Myxococcota including descriptions for ten novel species: Archangium lansinium sp. nov., Myxococcus landrumus sp. nov., Nannocystis bai.</title>
        <authorList>
            <person name="Ahearne A."/>
            <person name="Stevens C."/>
            <person name="Phillips K."/>
        </authorList>
    </citation>
    <scope>NUCLEOTIDE SEQUENCE</scope>
    <source>
        <strain evidence="2">Na p29</strain>
    </source>
</reference>